<comment type="similarity">
    <text evidence="3 12">Belongs to the ATPase gamma chain family.</text>
</comment>
<dbReference type="RefSeq" id="WP_072660154.1">
    <property type="nucleotide sequence ID" value="NZ_BDFD01000016.1"/>
</dbReference>
<evidence type="ECO:0000256" key="9">
    <source>
        <dbReference type="ARBA" id="ARBA00023136"/>
    </source>
</evidence>
<evidence type="ECO:0000256" key="1">
    <source>
        <dbReference type="ARBA" id="ARBA00003456"/>
    </source>
</evidence>
<keyword evidence="5 12" id="KW-0813">Transport</keyword>
<comment type="subunit">
    <text evidence="4 12">F-type ATPases have 2 components, CF(1) - the catalytic core - and CF(0) - the membrane proton channel. CF(1) has five subunits: alpha(3), beta(3), gamma(1), delta(1), epsilon(1). CF(0) has three main subunits: a, b and c.</text>
</comment>
<dbReference type="GO" id="GO:0005886">
    <property type="term" value="C:plasma membrane"/>
    <property type="evidence" value="ECO:0007669"/>
    <property type="project" value="UniProtKB-SubCell"/>
</dbReference>
<comment type="function">
    <text evidence="1 12">Produces ATP from ADP in the presence of a proton gradient across the membrane. The gamma chain is believed to be important in regulating ATPase activity and the flow of protons through the CF(0) complex.</text>
</comment>
<dbReference type="EMBL" id="BDFD01000016">
    <property type="protein sequence ID" value="GAV20854.1"/>
    <property type="molecule type" value="Genomic_DNA"/>
</dbReference>
<dbReference type="InterPro" id="IPR035968">
    <property type="entry name" value="ATP_synth_F1_ATPase_gsu"/>
</dbReference>
<comment type="caution">
    <text evidence="13">The sequence shown here is derived from an EMBL/GenBank/DDBJ whole genome shotgun (WGS) entry which is preliminary data.</text>
</comment>
<dbReference type="InterPro" id="IPR000131">
    <property type="entry name" value="ATP_synth_F1_gsu"/>
</dbReference>
<evidence type="ECO:0000256" key="2">
    <source>
        <dbReference type="ARBA" id="ARBA00004170"/>
    </source>
</evidence>
<evidence type="ECO:0000256" key="7">
    <source>
        <dbReference type="ARBA" id="ARBA00022781"/>
    </source>
</evidence>
<dbReference type="PANTHER" id="PTHR11693">
    <property type="entry name" value="ATP SYNTHASE GAMMA CHAIN"/>
    <property type="match status" value="1"/>
</dbReference>
<keyword evidence="9 12" id="KW-0472">Membrane</keyword>
<dbReference type="PRINTS" id="PR00126">
    <property type="entry name" value="ATPASEGAMMA"/>
</dbReference>
<dbReference type="AlphaFoldDB" id="A0A1L8CPP6"/>
<name>A0A1L8CPP6_9PROT</name>
<evidence type="ECO:0000256" key="12">
    <source>
        <dbReference type="HAMAP-Rule" id="MF_00815"/>
    </source>
</evidence>
<dbReference type="PANTHER" id="PTHR11693:SF22">
    <property type="entry name" value="ATP SYNTHASE SUBUNIT GAMMA, MITOCHONDRIAL"/>
    <property type="match status" value="1"/>
</dbReference>
<dbReference type="HAMAP" id="MF_00815">
    <property type="entry name" value="ATP_synth_gamma_bact"/>
    <property type="match status" value="1"/>
</dbReference>
<keyword evidence="10 12" id="KW-0139">CF(1)</keyword>
<evidence type="ECO:0000313" key="13">
    <source>
        <dbReference type="EMBL" id="GAV20854.1"/>
    </source>
</evidence>
<dbReference type="GO" id="GO:0005524">
    <property type="term" value="F:ATP binding"/>
    <property type="evidence" value="ECO:0007669"/>
    <property type="project" value="UniProtKB-UniRule"/>
</dbReference>
<dbReference type="NCBIfam" id="NF004144">
    <property type="entry name" value="PRK05621.1-1"/>
    <property type="match status" value="1"/>
</dbReference>
<reference evidence="13 14" key="1">
    <citation type="journal article" date="2017" name="Arch. Microbiol.">
        <title>Mariprofundus micogutta sp. nov., a novel iron-oxidizing zetaproteobacterium isolated from a deep-sea hydrothermal field at the Bayonnaise knoll of the Izu-Ogasawara arc, and a description of Mariprofundales ord. nov. and Zetaproteobacteria classis nov.</title>
        <authorList>
            <person name="Makita H."/>
            <person name="Tanaka E."/>
            <person name="Mitsunobu S."/>
            <person name="Miyazaki M."/>
            <person name="Nunoura T."/>
            <person name="Uematsu K."/>
            <person name="Takaki Y."/>
            <person name="Nishi S."/>
            <person name="Shimamura S."/>
            <person name="Takai K."/>
        </authorList>
    </citation>
    <scope>NUCLEOTIDE SEQUENCE [LARGE SCALE GENOMIC DNA]</scope>
    <source>
        <strain evidence="13 14">ET2</strain>
    </source>
</reference>
<evidence type="ECO:0000256" key="10">
    <source>
        <dbReference type="ARBA" id="ARBA00023196"/>
    </source>
</evidence>
<evidence type="ECO:0000256" key="5">
    <source>
        <dbReference type="ARBA" id="ARBA00022448"/>
    </source>
</evidence>
<protein>
    <recommendedName>
        <fullName evidence="12">ATP synthase gamma chain</fullName>
    </recommendedName>
    <alternativeName>
        <fullName evidence="12">ATP synthase F1 sector gamma subunit</fullName>
    </alternativeName>
    <alternativeName>
        <fullName evidence="12">F-ATPase gamma subunit</fullName>
    </alternativeName>
</protein>
<dbReference type="STRING" id="1921010.MMIC_P1829"/>
<keyword evidence="8 12" id="KW-0406">Ion transport</keyword>
<dbReference type="NCBIfam" id="TIGR01146">
    <property type="entry name" value="ATPsyn_F1gamma"/>
    <property type="match status" value="1"/>
</dbReference>
<dbReference type="GO" id="GO:0045259">
    <property type="term" value="C:proton-transporting ATP synthase complex"/>
    <property type="evidence" value="ECO:0007669"/>
    <property type="project" value="UniProtKB-KW"/>
</dbReference>
<dbReference type="GO" id="GO:0042777">
    <property type="term" value="P:proton motive force-driven plasma membrane ATP synthesis"/>
    <property type="evidence" value="ECO:0007669"/>
    <property type="project" value="UniProtKB-UniRule"/>
</dbReference>
<dbReference type="Pfam" id="PF00231">
    <property type="entry name" value="ATP-synt"/>
    <property type="match status" value="1"/>
</dbReference>
<comment type="subcellular location">
    <subcellularLocation>
        <location evidence="12">Cell membrane</location>
        <topology evidence="12">Peripheral membrane protein</topology>
    </subcellularLocation>
    <subcellularLocation>
        <location evidence="2">Membrane</location>
        <topology evidence="2">Peripheral membrane protein</topology>
    </subcellularLocation>
</comment>
<dbReference type="Gene3D" id="1.10.287.80">
    <property type="entry name" value="ATP synthase, gamma subunit, helix hairpin domain"/>
    <property type="match status" value="1"/>
</dbReference>
<dbReference type="Gene3D" id="3.40.1380.10">
    <property type="match status" value="1"/>
</dbReference>
<organism evidence="13 14">
    <name type="scientific">Mariprofundus micogutta</name>
    <dbReference type="NCBI Taxonomy" id="1921010"/>
    <lineage>
        <taxon>Bacteria</taxon>
        <taxon>Pseudomonadati</taxon>
        <taxon>Pseudomonadota</taxon>
        <taxon>Candidatius Mariprofundia</taxon>
        <taxon>Mariprofundales</taxon>
        <taxon>Mariprofundaceae</taxon>
        <taxon>Mariprofundus</taxon>
    </lineage>
</organism>
<keyword evidence="14" id="KW-1185">Reference proteome</keyword>
<evidence type="ECO:0000313" key="14">
    <source>
        <dbReference type="Proteomes" id="UP000231632"/>
    </source>
</evidence>
<evidence type="ECO:0000256" key="4">
    <source>
        <dbReference type="ARBA" id="ARBA00011648"/>
    </source>
</evidence>
<keyword evidence="6 12" id="KW-1003">Cell membrane</keyword>
<evidence type="ECO:0000256" key="8">
    <source>
        <dbReference type="ARBA" id="ARBA00023065"/>
    </source>
</evidence>
<gene>
    <name evidence="12" type="primary">atpG</name>
    <name evidence="13" type="ORF">MMIC_P1829</name>
</gene>
<dbReference type="CDD" id="cd12151">
    <property type="entry name" value="F1-ATPase_gamma"/>
    <property type="match status" value="1"/>
</dbReference>
<dbReference type="OrthoDB" id="5290230at2"/>
<evidence type="ECO:0000256" key="11">
    <source>
        <dbReference type="ARBA" id="ARBA00023310"/>
    </source>
</evidence>
<dbReference type="FunFam" id="1.10.287.80:FF:000005">
    <property type="entry name" value="ATP synthase gamma chain"/>
    <property type="match status" value="1"/>
</dbReference>
<dbReference type="PROSITE" id="PS00153">
    <property type="entry name" value="ATPASE_GAMMA"/>
    <property type="match status" value="1"/>
</dbReference>
<dbReference type="SUPFAM" id="SSF52943">
    <property type="entry name" value="ATP synthase (F1-ATPase), gamma subunit"/>
    <property type="match status" value="1"/>
</dbReference>
<proteinExistence type="inferred from homology"/>
<dbReference type="InterPro" id="IPR023632">
    <property type="entry name" value="ATP_synth_F1_gsu_CS"/>
</dbReference>
<dbReference type="Proteomes" id="UP000231632">
    <property type="component" value="Unassembled WGS sequence"/>
</dbReference>
<keyword evidence="11 12" id="KW-0066">ATP synthesis</keyword>
<dbReference type="GO" id="GO:0046933">
    <property type="term" value="F:proton-transporting ATP synthase activity, rotational mechanism"/>
    <property type="evidence" value="ECO:0007669"/>
    <property type="project" value="UniProtKB-UniRule"/>
</dbReference>
<sequence>MASAKEIRTQIKAIQNTGKITKAMEMVAASKMRKAQDRVVAARAYAEGVRRVVANIVSAHNEYQHPFLVQREEVKKVGVIVVTTDKGLCGGLNTNALKEALGLMKEQTADIEVFTIGKRAGMFMRRVGASINGVAEDISDTPELADILGLVTLAIEKYEAGELDAVHLVYSEFVNTMTQTPTSMPLLPCPIPEGEHNGYWDYLYEPEAKDVLEGILRRYVESLVYHAVLENKACEQSARMVAMKAATDNAKDIVKDLSITYNKARQAAITQELAEICAGAAAAG</sequence>
<accession>A0A1L8CPP6</accession>
<evidence type="ECO:0000256" key="3">
    <source>
        <dbReference type="ARBA" id="ARBA00007681"/>
    </source>
</evidence>
<keyword evidence="7 12" id="KW-0375">Hydrogen ion transport</keyword>
<evidence type="ECO:0000256" key="6">
    <source>
        <dbReference type="ARBA" id="ARBA00022475"/>
    </source>
</evidence>